<dbReference type="Pfam" id="PF10087">
    <property type="entry name" value="DUF2325"/>
    <property type="match status" value="1"/>
</dbReference>
<dbReference type="EMBL" id="NHRY01000276">
    <property type="protein sequence ID" value="PPQ25920.1"/>
    <property type="molecule type" value="Genomic_DNA"/>
</dbReference>
<evidence type="ECO:0000313" key="3">
    <source>
        <dbReference type="Proteomes" id="UP000239724"/>
    </source>
</evidence>
<dbReference type="Proteomes" id="UP000239724">
    <property type="component" value="Unassembled WGS sequence"/>
</dbReference>
<accession>A0A2S6MU81</accession>
<sequence length="420" mass="45624">MSGPGLPIMMKAAAPVLPRPLDLRGVPPRLIRREVAPRRTKIWEFSTNLHCSIIGTCLSTAELRQVLRKLGPGTEGRSDHDLHATAVAMAAHRDDAARQLNKVLDHRHKLAISQFSKASTEEAVRALWREAVRRGDIPGAYWAALTHPLATQPLVREVFGEVHMLSHLVGAANRADIRRLCLLETEKAALEDKLQRQQQALHQAVVSRDAQIRDLRQALTQHIVQGAAEGRAADGDALRGLVGDLERRLSADSRRRAAVEERLAAAQAALAQEHAVRLAAEAERDAMRRELAAVETALAPVAESGGARPETCLEGVRLLYVGGRPNQMAPMRDAAERLGVAFLHHDGGVENHTGLLPGLVSQSDVVLFPVDCISHEAMQAVKSLCRQGGKRYIPLRSASITSLLAAMHAADLRQPPVLAA</sequence>
<dbReference type="AlphaFoldDB" id="A0A2S6MU81"/>
<protein>
    <recommendedName>
        <fullName evidence="4">DUF2325 domain-containing protein</fullName>
    </recommendedName>
</protein>
<dbReference type="OrthoDB" id="7829313at2"/>
<dbReference type="RefSeq" id="WP_104523277.1">
    <property type="nucleotide sequence ID" value="NZ_NHRY01000276.1"/>
</dbReference>
<reference evidence="2 3" key="1">
    <citation type="journal article" date="2018" name="Arch. Microbiol.">
        <title>New insights into the metabolic potential of the phototrophic purple bacterium Rhodopila globiformis DSM 161(T) from its draft genome sequence and evidence for a vanadium-dependent nitrogenase.</title>
        <authorList>
            <person name="Imhoff J.F."/>
            <person name="Rahn T."/>
            <person name="Kunzel S."/>
            <person name="Neulinger S.C."/>
        </authorList>
    </citation>
    <scope>NUCLEOTIDE SEQUENCE [LARGE SCALE GENOMIC DNA]</scope>
    <source>
        <strain evidence="2 3">DSM 161</strain>
    </source>
</reference>
<gene>
    <name evidence="2" type="ORF">CCS01_31630</name>
</gene>
<name>A0A2S6MU81_RHOGL</name>
<evidence type="ECO:0000313" key="2">
    <source>
        <dbReference type="EMBL" id="PPQ25920.1"/>
    </source>
</evidence>
<keyword evidence="3" id="KW-1185">Reference proteome</keyword>
<dbReference type="InterPro" id="IPR016772">
    <property type="entry name" value="UCP020408"/>
</dbReference>
<organism evidence="2 3">
    <name type="scientific">Rhodopila globiformis</name>
    <name type="common">Rhodopseudomonas globiformis</name>
    <dbReference type="NCBI Taxonomy" id="1071"/>
    <lineage>
        <taxon>Bacteria</taxon>
        <taxon>Pseudomonadati</taxon>
        <taxon>Pseudomonadota</taxon>
        <taxon>Alphaproteobacteria</taxon>
        <taxon>Acetobacterales</taxon>
        <taxon>Acetobacteraceae</taxon>
        <taxon>Rhodopila</taxon>
    </lineage>
</organism>
<evidence type="ECO:0008006" key="4">
    <source>
        <dbReference type="Google" id="ProtNLM"/>
    </source>
</evidence>
<evidence type="ECO:0000256" key="1">
    <source>
        <dbReference type="ARBA" id="ARBA00007189"/>
    </source>
</evidence>
<comment type="caution">
    <text evidence="2">The sequence shown here is derived from an EMBL/GenBank/DDBJ whole genome shotgun (WGS) entry which is preliminary data.</text>
</comment>
<comment type="similarity">
    <text evidence="1">Belongs to the UPF0751 family.</text>
</comment>
<proteinExistence type="inferred from homology"/>